<gene>
    <name evidence="1" type="ORF">CTheo_7079</name>
</gene>
<keyword evidence="2" id="KW-1185">Reference proteome</keyword>
<dbReference type="Proteomes" id="UP000383932">
    <property type="component" value="Unassembled WGS sequence"/>
</dbReference>
<evidence type="ECO:0008006" key="3">
    <source>
        <dbReference type="Google" id="ProtNLM"/>
    </source>
</evidence>
<comment type="caution">
    <text evidence="1">The sequence shown here is derived from an EMBL/GenBank/DDBJ whole genome shotgun (WGS) entry which is preliminary data.</text>
</comment>
<protein>
    <recommendedName>
        <fullName evidence="3">F-box domain-containing protein</fullName>
    </recommendedName>
</protein>
<dbReference type="AlphaFoldDB" id="A0A5N5QDE6"/>
<evidence type="ECO:0000313" key="1">
    <source>
        <dbReference type="EMBL" id="KAB5589481.1"/>
    </source>
</evidence>
<dbReference type="SUPFAM" id="SSF52047">
    <property type="entry name" value="RNI-like"/>
    <property type="match status" value="1"/>
</dbReference>
<evidence type="ECO:0000313" key="2">
    <source>
        <dbReference type="Proteomes" id="UP000383932"/>
    </source>
</evidence>
<dbReference type="EMBL" id="SSOP01000264">
    <property type="protein sequence ID" value="KAB5589481.1"/>
    <property type="molecule type" value="Genomic_DNA"/>
</dbReference>
<sequence length="469" mass="52697">MATPKSPSLRIPLEVLNISLSNIKSPYDLSSASLVSRMWNRLAFPHLHRAMRVGKLVDLEMLTSRLESEVDQDTLRIGRYLRSLQIDCLGISLCSEHAQVGFTRLMRALDKLTRLEHLIWTGGLPSNVDIFDSFRKSCPKLCMLTLNWWGQDKANPAGEMVKLIFPIVGYERPSRMLDGVINMIEASPGLVELELISDSNKLELSQWHPSALLCNLQNPLDQLRLLRLAGSSAIDLQELVYGSLDGPSLRLFFEQHSHLRGVHFDGKHEHQPDIEFDPALMPRLFPSVESFTGPITLCLALVASSVAKQLMSLTVLLEEHNNPCNFDSDLVDELIGAVTSLSNLQEFVMVDNSELYGPRSDLFDAEVLDKLLTTMPKLVTLNLKQFSFNCVQLQEPLKRVPLLTNLALHIPGIRYASFGKAAQYIENQVYPLTKICPRLRHIQVMCDDGATMHLDISRLPNGSVHINMD</sequence>
<organism evidence="1 2">
    <name type="scientific">Ceratobasidium theobromae</name>
    <dbReference type="NCBI Taxonomy" id="1582974"/>
    <lineage>
        <taxon>Eukaryota</taxon>
        <taxon>Fungi</taxon>
        <taxon>Dikarya</taxon>
        <taxon>Basidiomycota</taxon>
        <taxon>Agaricomycotina</taxon>
        <taxon>Agaricomycetes</taxon>
        <taxon>Cantharellales</taxon>
        <taxon>Ceratobasidiaceae</taxon>
        <taxon>Ceratobasidium</taxon>
    </lineage>
</organism>
<reference evidence="1 2" key="1">
    <citation type="journal article" date="2019" name="Fungal Biol. Biotechnol.">
        <title>Draft genome sequence of fastidious pathogen Ceratobasidium theobromae, which causes vascular-streak dieback in Theobroma cacao.</title>
        <authorList>
            <person name="Ali S.S."/>
            <person name="Asman A."/>
            <person name="Shao J."/>
            <person name="Firmansyah A.P."/>
            <person name="Susilo A.W."/>
            <person name="Rosmana A."/>
            <person name="McMahon P."/>
            <person name="Junaid M."/>
            <person name="Guest D."/>
            <person name="Kheng T.Y."/>
            <person name="Meinhardt L.W."/>
            <person name="Bailey B.A."/>
        </authorList>
    </citation>
    <scope>NUCLEOTIDE SEQUENCE [LARGE SCALE GENOMIC DNA]</scope>
    <source>
        <strain evidence="1 2">CT2</strain>
    </source>
</reference>
<dbReference type="Gene3D" id="3.80.10.10">
    <property type="entry name" value="Ribonuclease Inhibitor"/>
    <property type="match status" value="1"/>
</dbReference>
<name>A0A5N5QDE6_9AGAM</name>
<dbReference type="InterPro" id="IPR032675">
    <property type="entry name" value="LRR_dom_sf"/>
</dbReference>
<dbReference type="OrthoDB" id="3326606at2759"/>
<proteinExistence type="predicted"/>
<accession>A0A5N5QDE6</accession>